<evidence type="ECO:0000313" key="3">
    <source>
        <dbReference type="EMBL" id="CAF4483814.1"/>
    </source>
</evidence>
<evidence type="ECO:0000313" key="2">
    <source>
        <dbReference type="EMBL" id="CAF3451958.1"/>
    </source>
</evidence>
<name>A0A817R3A0_9BILA</name>
<keyword evidence="6" id="KW-1185">Reference proteome</keyword>
<evidence type="ECO:0000313" key="6">
    <source>
        <dbReference type="Proteomes" id="UP000663873"/>
    </source>
</evidence>
<protein>
    <recommendedName>
        <fullName evidence="7">Transposase</fullName>
    </recommendedName>
</protein>
<dbReference type="AlphaFoldDB" id="A0A817R3A0"/>
<dbReference type="Proteomes" id="UP000663872">
    <property type="component" value="Unassembled WGS sequence"/>
</dbReference>
<evidence type="ECO:0000313" key="5">
    <source>
        <dbReference type="Proteomes" id="UP000663825"/>
    </source>
</evidence>
<dbReference type="Proteomes" id="UP000663873">
    <property type="component" value="Unassembled WGS sequence"/>
</dbReference>
<dbReference type="EMBL" id="CAJNYT010002183">
    <property type="protein sequence ID" value="CAF3451958.1"/>
    <property type="molecule type" value="Genomic_DNA"/>
</dbReference>
<reference evidence="1" key="1">
    <citation type="submission" date="2021-02" db="EMBL/GenBank/DDBJ databases">
        <authorList>
            <person name="Nowell W R."/>
        </authorList>
    </citation>
    <scope>NUCLEOTIDE SEQUENCE</scope>
</reference>
<dbReference type="InterPro" id="IPR009057">
    <property type="entry name" value="Homeodomain-like_sf"/>
</dbReference>
<evidence type="ECO:0008006" key="7">
    <source>
        <dbReference type="Google" id="ProtNLM"/>
    </source>
</evidence>
<accession>A0A817R3A0</accession>
<gene>
    <name evidence="2" type="ORF">GRG538_LOCUS14290</name>
    <name evidence="4" type="ORF">QYT958_LOCUS14384</name>
    <name evidence="1" type="ORF">TIS948_LOCUS14013</name>
    <name evidence="3" type="ORF">UJA718_LOCUS25136</name>
</gene>
<dbReference type="EMBL" id="CAJNXB010002259">
    <property type="protein sequence ID" value="CAF3229165.1"/>
    <property type="molecule type" value="Genomic_DNA"/>
</dbReference>
<proteinExistence type="predicted"/>
<organism evidence="1 5">
    <name type="scientific">Rotaria socialis</name>
    <dbReference type="NCBI Taxonomy" id="392032"/>
    <lineage>
        <taxon>Eukaryota</taxon>
        <taxon>Metazoa</taxon>
        <taxon>Spiralia</taxon>
        <taxon>Gnathifera</taxon>
        <taxon>Rotifera</taxon>
        <taxon>Eurotatoria</taxon>
        <taxon>Bdelloidea</taxon>
        <taxon>Philodinida</taxon>
        <taxon>Philodinidae</taxon>
        <taxon>Rotaria</taxon>
    </lineage>
</organism>
<evidence type="ECO:0000313" key="4">
    <source>
        <dbReference type="EMBL" id="CAF4644670.1"/>
    </source>
</evidence>
<sequence>MTRSERDCLKSHIVQHYINVANKQKKITVNHFLQEKVPRRTIYYIIKRYDESGAIVGKPRFGRPKKLTTGQLTRLKCLVNNKTGKSLRRLSSKFKVSYKTISHQLKAMGIYYHKNKRAPRYSDKELEEILTRARHLYRLLTKNDFELIMDDEK</sequence>
<dbReference type="Proteomes" id="UP000663848">
    <property type="component" value="Unassembled WGS sequence"/>
</dbReference>
<dbReference type="EMBL" id="CAJOBR010001915">
    <property type="protein sequence ID" value="CAF4644670.1"/>
    <property type="molecule type" value="Genomic_DNA"/>
</dbReference>
<evidence type="ECO:0000313" key="1">
    <source>
        <dbReference type="EMBL" id="CAF3229165.1"/>
    </source>
</evidence>
<dbReference type="OrthoDB" id="3263820at2759"/>
<dbReference type="Proteomes" id="UP000663825">
    <property type="component" value="Unassembled WGS sequence"/>
</dbReference>
<dbReference type="SUPFAM" id="SSF46689">
    <property type="entry name" value="Homeodomain-like"/>
    <property type="match status" value="1"/>
</dbReference>
<dbReference type="EMBL" id="CAJOBP010006041">
    <property type="protein sequence ID" value="CAF4483814.1"/>
    <property type="molecule type" value="Genomic_DNA"/>
</dbReference>
<comment type="caution">
    <text evidence="1">The sequence shown here is derived from an EMBL/GenBank/DDBJ whole genome shotgun (WGS) entry which is preliminary data.</text>
</comment>